<dbReference type="EMBL" id="FQWQ01000002">
    <property type="protein sequence ID" value="SHH30139.1"/>
    <property type="molecule type" value="Genomic_DNA"/>
</dbReference>
<evidence type="ECO:0000313" key="3">
    <source>
        <dbReference type="Proteomes" id="UP000184212"/>
    </source>
</evidence>
<dbReference type="InterPro" id="IPR005122">
    <property type="entry name" value="Uracil-DNA_glycosylase-like"/>
</dbReference>
<evidence type="ECO:0000313" key="2">
    <source>
        <dbReference type="EMBL" id="SHH30139.1"/>
    </source>
</evidence>
<dbReference type="Proteomes" id="UP000184212">
    <property type="component" value="Unassembled WGS sequence"/>
</dbReference>
<dbReference type="RefSeq" id="WP_221408737.1">
    <property type="nucleotide sequence ID" value="NZ_FQWQ01000002.1"/>
</dbReference>
<protein>
    <recommendedName>
        <fullName evidence="1">Uracil-DNA glycosylase-like domain-containing protein</fullName>
    </recommendedName>
</protein>
<accession>A0A1M5RVE2</accession>
<dbReference type="InterPro" id="IPR036895">
    <property type="entry name" value="Uracil-DNA_glycosylase-like_sf"/>
</dbReference>
<dbReference type="CDD" id="cd19375">
    <property type="entry name" value="UDG-F3-like_SMUG2"/>
    <property type="match status" value="1"/>
</dbReference>
<keyword evidence="3" id="KW-1185">Reference proteome</keyword>
<evidence type="ECO:0000259" key="1">
    <source>
        <dbReference type="Pfam" id="PF03167"/>
    </source>
</evidence>
<reference evidence="2 3" key="1">
    <citation type="submission" date="2016-11" db="EMBL/GenBank/DDBJ databases">
        <authorList>
            <person name="Jaros S."/>
            <person name="Januszkiewicz K."/>
            <person name="Wedrychowicz H."/>
        </authorList>
    </citation>
    <scope>NUCLEOTIDE SEQUENCE [LARGE SCALE GENOMIC DNA]</scope>
    <source>
        <strain evidence="2 3">DSM 24574</strain>
    </source>
</reference>
<dbReference type="STRING" id="947013.SAMN04488109_3598"/>
<dbReference type="SUPFAM" id="SSF52141">
    <property type="entry name" value="Uracil-DNA glycosylase-like"/>
    <property type="match status" value="1"/>
</dbReference>
<sequence>MTRGRFSFILMTFADNILRFYATLKIKSTLPEGVEILDPYRNKETMALCHLFYHKYYGDEKERTVIIGINPGRNGAGLTGIPFTDPIKLETLCGIPNAFPKKAELSADFIYTMIQAYGGPAAFYKKFFFSAVSPLGFVKDGKNLNYYDIRELQDSLRDYIIASLKKQLTFGINTRIAFCLGEGENFKYISRLNDELKIFKEIIPLAHPRFIMQYKRKLVNEYVEKYLQALSR</sequence>
<gene>
    <name evidence="2" type="ORF">SAMN04488109_3598</name>
</gene>
<proteinExistence type="predicted"/>
<dbReference type="InterPro" id="IPR032579">
    <property type="entry name" value="Phe_SMUG2-like"/>
</dbReference>
<feature type="domain" description="Uracil-DNA glycosylase-like" evidence="1">
    <location>
        <begin position="57"/>
        <end position="230"/>
    </location>
</feature>
<dbReference type="Gene3D" id="3.40.470.10">
    <property type="entry name" value="Uracil-DNA glycosylase-like domain"/>
    <property type="match status" value="1"/>
</dbReference>
<dbReference type="AlphaFoldDB" id="A0A1M5RVE2"/>
<organism evidence="2 3">
    <name type="scientific">Chryseolinea serpens</name>
    <dbReference type="NCBI Taxonomy" id="947013"/>
    <lineage>
        <taxon>Bacteria</taxon>
        <taxon>Pseudomonadati</taxon>
        <taxon>Bacteroidota</taxon>
        <taxon>Cytophagia</taxon>
        <taxon>Cytophagales</taxon>
        <taxon>Fulvivirgaceae</taxon>
        <taxon>Chryseolinea</taxon>
    </lineage>
</organism>
<dbReference type="Pfam" id="PF03167">
    <property type="entry name" value="UDG"/>
    <property type="match status" value="1"/>
</dbReference>
<name>A0A1M5RVE2_9BACT</name>